<gene>
    <name evidence="2" type="ORF">CAL28_08480</name>
</gene>
<proteinExistence type="predicted"/>
<keyword evidence="1" id="KW-0812">Transmembrane</keyword>
<dbReference type="Proteomes" id="UP000215767">
    <property type="component" value="Unassembled WGS sequence"/>
</dbReference>
<reference evidence="3" key="1">
    <citation type="submission" date="2017-05" db="EMBL/GenBank/DDBJ databases">
        <title>Complete and WGS of Bordetella genogroups.</title>
        <authorList>
            <person name="Spilker T."/>
            <person name="Lipuma J."/>
        </authorList>
    </citation>
    <scope>NUCLEOTIDE SEQUENCE [LARGE SCALE GENOMIC DNA]</scope>
    <source>
        <strain evidence="3">AU8856</strain>
    </source>
</reference>
<dbReference type="InterPro" id="IPR019253">
    <property type="entry name" value="DUF2244_TM"/>
</dbReference>
<evidence type="ECO:0008006" key="4">
    <source>
        <dbReference type="Google" id="ProtNLM"/>
    </source>
</evidence>
<evidence type="ECO:0000313" key="2">
    <source>
        <dbReference type="EMBL" id="OZI59553.1"/>
    </source>
</evidence>
<evidence type="ECO:0000256" key="1">
    <source>
        <dbReference type="SAM" id="Phobius"/>
    </source>
</evidence>
<protein>
    <recommendedName>
        <fullName evidence="4">DUF2244 domain-containing protein</fullName>
    </recommendedName>
</protein>
<sequence length="177" mass="19098">MRRLSLNTDDLASAAPPAAGGWAFPWRPPRGSRVWRLKRNCALRPVQYAAGIGLLMGMSTLVALACWIRGIWLVPVFCGLELAAVGTAALAYARHAIDGETVTLTDAREVRVEVDQGLRHETYLLPAQGLRVIKDADDTLWLRQGATRLQVGAHASAAVREAFEADLRAMLAGGMGP</sequence>
<keyword evidence="1" id="KW-1133">Transmembrane helix</keyword>
<name>A0A261UFA1_9BORD</name>
<feature type="transmembrane region" description="Helical" evidence="1">
    <location>
        <begin position="71"/>
        <end position="93"/>
    </location>
</feature>
<keyword evidence="3" id="KW-1185">Reference proteome</keyword>
<evidence type="ECO:0000313" key="3">
    <source>
        <dbReference type="Proteomes" id="UP000215767"/>
    </source>
</evidence>
<dbReference type="OrthoDB" id="9091577at2"/>
<keyword evidence="1" id="KW-0472">Membrane</keyword>
<accession>A0A261UFA1</accession>
<comment type="caution">
    <text evidence="2">The sequence shown here is derived from an EMBL/GenBank/DDBJ whole genome shotgun (WGS) entry which is preliminary data.</text>
</comment>
<dbReference type="EMBL" id="NEVS01000004">
    <property type="protein sequence ID" value="OZI59553.1"/>
    <property type="molecule type" value="Genomic_DNA"/>
</dbReference>
<dbReference type="Pfam" id="PF10003">
    <property type="entry name" value="DUF2244"/>
    <property type="match status" value="1"/>
</dbReference>
<feature type="transmembrane region" description="Helical" evidence="1">
    <location>
        <begin position="46"/>
        <end position="65"/>
    </location>
</feature>
<dbReference type="RefSeq" id="WP_094840986.1">
    <property type="nucleotide sequence ID" value="NZ_NEVS01000004.1"/>
</dbReference>
<dbReference type="AlphaFoldDB" id="A0A261UFA1"/>
<organism evidence="2 3">
    <name type="scientific">Bordetella genomosp. 11</name>
    <dbReference type="NCBI Taxonomy" id="1416808"/>
    <lineage>
        <taxon>Bacteria</taxon>
        <taxon>Pseudomonadati</taxon>
        <taxon>Pseudomonadota</taxon>
        <taxon>Betaproteobacteria</taxon>
        <taxon>Burkholderiales</taxon>
        <taxon>Alcaligenaceae</taxon>
        <taxon>Bordetella</taxon>
    </lineage>
</organism>